<evidence type="ECO:0000256" key="4">
    <source>
        <dbReference type="RuleBase" id="RU364048"/>
    </source>
</evidence>
<feature type="compositionally biased region" description="Low complexity" evidence="5">
    <location>
        <begin position="305"/>
        <end position="330"/>
    </location>
</feature>
<keyword evidence="3 4" id="KW-0408">Iron</keyword>
<dbReference type="EMBL" id="CADCTH010000237">
    <property type="protein sequence ID" value="CAA9246299.1"/>
    <property type="molecule type" value="Genomic_DNA"/>
</dbReference>
<keyword evidence="2 4" id="KW-0479">Metal-binding</keyword>
<comment type="cofactor">
    <cofactor evidence="4">
        <name>Fe(2+)</name>
        <dbReference type="ChEBI" id="CHEBI:29033"/>
    </cofactor>
    <text evidence="4">Binds 1 Fe(2+) ion per subunit.</text>
</comment>
<dbReference type="InterPro" id="IPR004294">
    <property type="entry name" value="Carotenoid_Oase"/>
</dbReference>
<dbReference type="GO" id="GO:0016702">
    <property type="term" value="F:oxidoreductase activity, acting on single donors with incorporation of molecular oxygen, incorporation of two atoms of oxygen"/>
    <property type="evidence" value="ECO:0007669"/>
    <property type="project" value="InterPro"/>
</dbReference>
<sequence>MGWCHDRVHARRRGGRPVARRHVQGHARHQRRAPRREAARPRRVGDAVPAHARARDVRARDLRRHDPGRDHRAPQGRSAHRGDGRLLLRPRAAVPDLVAAGSRRLDPAHADRGARRRRAGDGPRHGAHRALPRARAGAAVLRHRGRDAGWVDARVVSRRRHPRRTDPARRRAGPLGDERGVLVLAQRQRLFLVDPASMEFPRVDDRRIGRRHGVVALGTTTGTQRLVPGDHDAVLWLDPETGRTVRWDAPEFAVGEPCFVPRPGDDDSAHGWWVTFALERADRSSCFLVFSGARSGCGTGGDGADPGARPARPARGVAPDRGVDRPGTTDAPAATCAAGASFVPCGDYWTS</sequence>
<evidence type="ECO:0000256" key="5">
    <source>
        <dbReference type="SAM" id="MobiDB-lite"/>
    </source>
</evidence>
<comment type="similarity">
    <text evidence="1 4">Belongs to the carotenoid oxygenase family.</text>
</comment>
<proteinExistence type="inferred from homology"/>
<feature type="compositionally biased region" description="Basic and acidic residues" evidence="5">
    <location>
        <begin position="35"/>
        <end position="45"/>
    </location>
</feature>
<evidence type="ECO:0000313" key="6">
    <source>
        <dbReference type="EMBL" id="CAA9246299.1"/>
    </source>
</evidence>
<dbReference type="EC" id="1.13.11.-" evidence="4"/>
<feature type="region of interest" description="Disordered" evidence="5">
    <location>
        <begin position="1"/>
        <end position="131"/>
    </location>
</feature>
<gene>
    <name evidence="6" type="ORF">AVDCRST_MAG54-1770</name>
</gene>
<feature type="compositionally biased region" description="Basic and acidic residues" evidence="5">
    <location>
        <begin position="103"/>
        <end position="124"/>
    </location>
</feature>
<feature type="region of interest" description="Disordered" evidence="5">
    <location>
        <begin position="298"/>
        <end position="330"/>
    </location>
</feature>
<reference evidence="6" key="1">
    <citation type="submission" date="2020-02" db="EMBL/GenBank/DDBJ databases">
        <authorList>
            <person name="Meier V. D."/>
        </authorList>
    </citation>
    <scope>NUCLEOTIDE SEQUENCE</scope>
    <source>
        <strain evidence="6">AVDCRST_MAG54</strain>
    </source>
</reference>
<dbReference type="Pfam" id="PF03055">
    <property type="entry name" value="RPE65"/>
    <property type="match status" value="1"/>
</dbReference>
<accession>A0A6J4IB36</accession>
<evidence type="ECO:0000256" key="1">
    <source>
        <dbReference type="ARBA" id="ARBA00006787"/>
    </source>
</evidence>
<dbReference type="GO" id="GO:0046872">
    <property type="term" value="F:metal ion binding"/>
    <property type="evidence" value="ECO:0007669"/>
    <property type="project" value="UniProtKB-KW"/>
</dbReference>
<protein>
    <recommendedName>
        <fullName evidence="4">Dioxygenase</fullName>
        <ecNumber evidence="4">1.13.11.-</ecNumber>
    </recommendedName>
</protein>
<feature type="compositionally biased region" description="Basic residues" evidence="5">
    <location>
        <begin position="8"/>
        <end position="34"/>
    </location>
</feature>
<organism evidence="6">
    <name type="scientific">uncultured Actinomycetospora sp</name>
    <dbReference type="NCBI Taxonomy" id="1135996"/>
    <lineage>
        <taxon>Bacteria</taxon>
        <taxon>Bacillati</taxon>
        <taxon>Actinomycetota</taxon>
        <taxon>Actinomycetes</taxon>
        <taxon>Pseudonocardiales</taxon>
        <taxon>Pseudonocardiaceae</taxon>
        <taxon>Actinomycetospora</taxon>
        <taxon>environmental samples</taxon>
    </lineage>
</organism>
<name>A0A6J4IB36_9PSEU</name>
<feature type="compositionally biased region" description="Basic and acidic residues" evidence="5">
    <location>
        <begin position="53"/>
        <end position="73"/>
    </location>
</feature>
<keyword evidence="4" id="KW-0560">Oxidoreductase</keyword>
<evidence type="ECO:0000256" key="2">
    <source>
        <dbReference type="ARBA" id="ARBA00022723"/>
    </source>
</evidence>
<evidence type="ECO:0000256" key="3">
    <source>
        <dbReference type="ARBA" id="ARBA00023004"/>
    </source>
</evidence>
<dbReference type="AlphaFoldDB" id="A0A6J4IB36"/>
<keyword evidence="4" id="KW-0223">Dioxygenase</keyword>